<dbReference type="InterPro" id="IPR045508">
    <property type="entry name" value="DUF6482"/>
</dbReference>
<dbReference type="Pfam" id="PF20090">
    <property type="entry name" value="DUF6482"/>
    <property type="match status" value="1"/>
</dbReference>
<keyword evidence="2" id="KW-1185">Reference proteome</keyword>
<reference evidence="1" key="1">
    <citation type="submission" date="2019-02" db="EMBL/GenBank/DDBJ databases">
        <authorList>
            <person name="Li S.-H."/>
        </authorList>
    </citation>
    <scope>NUCLEOTIDE SEQUENCE</scope>
    <source>
        <strain evidence="1">IMCC11814</strain>
    </source>
</reference>
<dbReference type="EMBL" id="SHNO01000001">
    <property type="protein sequence ID" value="MCX2978709.1"/>
    <property type="molecule type" value="Genomic_DNA"/>
</dbReference>
<protein>
    <submittedName>
        <fullName evidence="1">Uncharacterized protein</fullName>
    </submittedName>
</protein>
<organism evidence="1 2">
    <name type="scientific">Candidatus Marimicrobium litorale</name>
    <dbReference type="NCBI Taxonomy" id="2518991"/>
    <lineage>
        <taxon>Bacteria</taxon>
        <taxon>Pseudomonadati</taxon>
        <taxon>Pseudomonadota</taxon>
        <taxon>Gammaproteobacteria</taxon>
        <taxon>Cellvibrionales</taxon>
        <taxon>Halieaceae</taxon>
        <taxon>Marimicrobium</taxon>
    </lineage>
</organism>
<proteinExistence type="predicted"/>
<dbReference type="Proteomes" id="UP001143304">
    <property type="component" value="Unassembled WGS sequence"/>
</dbReference>
<gene>
    <name evidence="1" type="ORF">EYC82_15185</name>
</gene>
<evidence type="ECO:0000313" key="2">
    <source>
        <dbReference type="Proteomes" id="UP001143304"/>
    </source>
</evidence>
<dbReference type="RefSeq" id="WP_279250402.1">
    <property type="nucleotide sequence ID" value="NZ_SHNO01000001.1"/>
</dbReference>
<comment type="caution">
    <text evidence="1">The sequence shown here is derived from an EMBL/GenBank/DDBJ whole genome shotgun (WGS) entry which is preliminary data.</text>
</comment>
<sequence length="106" mass="11861">MKLTITQFAALTDAADVTIHSLEQALYQVTVALPSGPHLVVDKKGKTIRSRNLQGMREMLQTLPVRSITLRHESAYDEMIGQPIRESSNALEVKLSHDLYPEPIVH</sequence>
<evidence type="ECO:0000313" key="1">
    <source>
        <dbReference type="EMBL" id="MCX2978709.1"/>
    </source>
</evidence>
<name>A0ABT3T9I7_9GAMM</name>
<accession>A0ABT3T9I7</accession>